<proteinExistence type="predicted"/>
<dbReference type="EMBL" id="GBXM01064499">
    <property type="protein sequence ID" value="JAH44078.1"/>
    <property type="molecule type" value="Transcribed_RNA"/>
</dbReference>
<name>A0A0E9SU51_ANGAN</name>
<dbReference type="AlphaFoldDB" id="A0A0E9SU51"/>
<sequence>MYNKIISFFTELSMHSFLHSL</sequence>
<evidence type="ECO:0000313" key="1">
    <source>
        <dbReference type="EMBL" id="JAH44078.1"/>
    </source>
</evidence>
<protein>
    <submittedName>
        <fullName evidence="1">Uncharacterized protein</fullName>
    </submittedName>
</protein>
<accession>A0A0E9SU51</accession>
<reference evidence="1" key="2">
    <citation type="journal article" date="2015" name="Fish Shellfish Immunol.">
        <title>Early steps in the European eel (Anguilla anguilla)-Vibrio vulnificus interaction in the gills: Role of the RtxA13 toxin.</title>
        <authorList>
            <person name="Callol A."/>
            <person name="Pajuelo D."/>
            <person name="Ebbesson L."/>
            <person name="Teles M."/>
            <person name="MacKenzie S."/>
            <person name="Amaro C."/>
        </authorList>
    </citation>
    <scope>NUCLEOTIDE SEQUENCE</scope>
</reference>
<organism evidence="1">
    <name type="scientific">Anguilla anguilla</name>
    <name type="common">European freshwater eel</name>
    <name type="synonym">Muraena anguilla</name>
    <dbReference type="NCBI Taxonomy" id="7936"/>
    <lineage>
        <taxon>Eukaryota</taxon>
        <taxon>Metazoa</taxon>
        <taxon>Chordata</taxon>
        <taxon>Craniata</taxon>
        <taxon>Vertebrata</taxon>
        <taxon>Euteleostomi</taxon>
        <taxon>Actinopterygii</taxon>
        <taxon>Neopterygii</taxon>
        <taxon>Teleostei</taxon>
        <taxon>Anguilliformes</taxon>
        <taxon>Anguillidae</taxon>
        <taxon>Anguilla</taxon>
    </lineage>
</organism>
<reference evidence="1" key="1">
    <citation type="submission" date="2014-11" db="EMBL/GenBank/DDBJ databases">
        <authorList>
            <person name="Amaro Gonzalez C."/>
        </authorList>
    </citation>
    <scope>NUCLEOTIDE SEQUENCE</scope>
</reference>